<dbReference type="PANTHER" id="PTHR22807:SF30">
    <property type="entry name" value="28S RRNA (CYTOSINE(4447)-C(5))-METHYLTRANSFERASE-RELATED"/>
    <property type="match status" value="1"/>
</dbReference>
<feature type="binding site" evidence="9">
    <location>
        <position position="491"/>
    </location>
    <ligand>
        <name>S-adenosyl-L-methionine</name>
        <dbReference type="ChEBI" id="CHEBI:59789"/>
    </ligand>
</feature>
<dbReference type="PRINTS" id="PR02012">
    <property type="entry name" value="RCMTNOP2"/>
</dbReference>
<feature type="compositionally biased region" description="Acidic residues" evidence="10">
    <location>
        <begin position="249"/>
        <end position="260"/>
    </location>
</feature>
<dbReference type="Proteomes" id="UP000193467">
    <property type="component" value="Unassembled WGS sequence"/>
</dbReference>
<keyword evidence="13" id="KW-1185">Reference proteome</keyword>
<dbReference type="InParanoid" id="A0A1Y2ERU1"/>
<evidence type="ECO:0000256" key="4">
    <source>
        <dbReference type="ARBA" id="ARBA00022603"/>
    </source>
</evidence>
<evidence type="ECO:0000259" key="11">
    <source>
        <dbReference type="PROSITE" id="PS51686"/>
    </source>
</evidence>
<dbReference type="InterPro" id="IPR023267">
    <property type="entry name" value="RCMT"/>
</dbReference>
<gene>
    <name evidence="12" type="ORF">BCR35DRAFT_293349</name>
</gene>
<feature type="compositionally biased region" description="Acidic residues" evidence="10">
    <location>
        <begin position="94"/>
        <end position="119"/>
    </location>
</feature>
<dbReference type="CDD" id="cd02440">
    <property type="entry name" value="AdoMet_MTases"/>
    <property type="match status" value="1"/>
</dbReference>
<dbReference type="Gene3D" id="3.30.70.1170">
    <property type="entry name" value="Sun protein, domain 3"/>
    <property type="match status" value="1"/>
</dbReference>
<evidence type="ECO:0000313" key="13">
    <source>
        <dbReference type="Proteomes" id="UP000193467"/>
    </source>
</evidence>
<name>A0A1Y2ERU1_9BASI</name>
<keyword evidence="6 9" id="KW-0949">S-adenosyl-L-methionine</keyword>
<comment type="caution">
    <text evidence="12">The sequence shown here is derived from an EMBL/GenBank/DDBJ whole genome shotgun (WGS) entry which is preliminary data.</text>
</comment>
<keyword evidence="4 9" id="KW-0489">Methyltransferase</keyword>
<dbReference type="Gene3D" id="3.40.50.150">
    <property type="entry name" value="Vaccinia Virus protein VP39"/>
    <property type="match status" value="1"/>
</dbReference>
<dbReference type="InterPro" id="IPR023273">
    <property type="entry name" value="RCMT_NOP2"/>
</dbReference>
<comment type="subcellular location">
    <subcellularLocation>
        <location evidence="1">Nucleus</location>
        <location evidence="1">Nucleolus</location>
    </subcellularLocation>
</comment>
<dbReference type="Pfam" id="PF01189">
    <property type="entry name" value="Methyltr_RsmB-F"/>
    <property type="match status" value="1"/>
</dbReference>
<dbReference type="NCBIfam" id="TIGR00446">
    <property type="entry name" value="nop2p"/>
    <property type="match status" value="1"/>
</dbReference>
<dbReference type="InterPro" id="IPR001678">
    <property type="entry name" value="MeTrfase_RsmB-F_NOP2_dom"/>
</dbReference>
<dbReference type="GO" id="GO:0000470">
    <property type="term" value="P:maturation of LSU-rRNA"/>
    <property type="evidence" value="ECO:0007669"/>
    <property type="project" value="TreeGrafter"/>
</dbReference>
<feature type="domain" description="SAM-dependent MTase RsmB/NOP-type" evidence="11">
    <location>
        <begin position="329"/>
        <end position="619"/>
    </location>
</feature>
<dbReference type="InterPro" id="IPR029063">
    <property type="entry name" value="SAM-dependent_MTases_sf"/>
</dbReference>
<keyword evidence="5 9" id="KW-0808">Transferase</keyword>
<feature type="region of interest" description="Disordered" evidence="10">
    <location>
        <begin position="1"/>
        <end position="260"/>
    </location>
</feature>
<evidence type="ECO:0000313" key="12">
    <source>
        <dbReference type="EMBL" id="ORY74269.1"/>
    </source>
</evidence>
<sequence length="721" mass="79031">MGRQQRTKQGDPSPLPGSSAHPQSGQHIGKRKAAAEARAQREGQLPQKGSKPGKGRQSKSGILDGRGDPSGAGERAAKRVKKSKKDSSKKQQQDDDDDDDDLEGLQEQDDFEDDEDEDQFANANAKGLEAARSALFNDEDLEEPEAADEFDLDREDDDDEDDEEMDDEFDLEDEEAGVTLDDFEMTAEEAEMMPASGKKAAKRAARAEAYNSDDEDAPAARLGGPKERASRDEPSAFGDEEDATRSDLEADSEDELEEGQLTDLRAVERRMRNSARVLGNWKELGADLGMSRSDLIEQLIGDVCQYHGYTPYLAEKLFDLFGVDEALQFFTTSDTPRPLTLRVNTLKTRRRDLAQALINRGVNLEPLEGGWSKVGLQVFSGGGVPVGATPEYLAGHYILQSASSFLPVIALGPQPHERVLDMSAAPGGKTTYMSALMGNTGEVWANDSSRGRIKGLGGNVARLGCRNVVITNLDGREFPKVIGGFDRVLLDAPCSGTGVISKDQSVKVNKTERDFTLLSHLQKQLVLCAIDSVTPNSEKGGYVVYSTCSVTTEENEAVVTYALRKRPHVKLVETGLAFGKEGFKSFRGKEFGKNMHLTRRFYPHVHNMDGFYVAKFKVGKPAKPVPGAEDEEASFEPYVPLAESDDEENSNAAGSDVPMFDEEEDEKLIAQTKKIQMKKKGLNTKAGKPKKVAEEEPEKEIEVEKPVKEVKKGGKKARKST</sequence>
<evidence type="ECO:0000256" key="7">
    <source>
        <dbReference type="ARBA" id="ARBA00022884"/>
    </source>
</evidence>
<feature type="compositionally biased region" description="Basic and acidic residues" evidence="10">
    <location>
        <begin position="224"/>
        <end position="234"/>
    </location>
</feature>
<dbReference type="InterPro" id="IPR018314">
    <property type="entry name" value="RsmB/NOL1/NOP2-like_CS"/>
</dbReference>
<feature type="binding site" evidence="9">
    <location>
        <position position="447"/>
    </location>
    <ligand>
        <name>S-adenosyl-L-methionine</name>
        <dbReference type="ChEBI" id="CHEBI:59789"/>
    </ligand>
</feature>
<feature type="compositionally biased region" description="Acidic residues" evidence="10">
    <location>
        <begin position="137"/>
        <end position="191"/>
    </location>
</feature>
<dbReference type="OrthoDB" id="427002at2759"/>
<keyword evidence="7 9" id="KW-0694">RNA-binding</keyword>
<dbReference type="GO" id="GO:0070475">
    <property type="term" value="P:rRNA base methylation"/>
    <property type="evidence" value="ECO:0007669"/>
    <property type="project" value="TreeGrafter"/>
</dbReference>
<feature type="compositionally biased region" description="Basic residues" evidence="10">
    <location>
        <begin position="675"/>
        <end position="690"/>
    </location>
</feature>
<dbReference type="Pfam" id="PF22458">
    <property type="entry name" value="RsmF-B_ferredox"/>
    <property type="match status" value="1"/>
</dbReference>
<proteinExistence type="inferred from homology"/>
<evidence type="ECO:0000256" key="8">
    <source>
        <dbReference type="ARBA" id="ARBA00023242"/>
    </source>
</evidence>
<keyword evidence="3" id="KW-0690">Ribosome biogenesis</keyword>
<evidence type="ECO:0000256" key="2">
    <source>
        <dbReference type="ARBA" id="ARBA00007494"/>
    </source>
</evidence>
<accession>A0A1Y2ERU1</accession>
<feature type="compositionally biased region" description="Basic and acidic residues" evidence="10">
    <location>
        <begin position="700"/>
        <end position="712"/>
    </location>
</feature>
<dbReference type="EMBL" id="MCGR01000042">
    <property type="protein sequence ID" value="ORY74269.1"/>
    <property type="molecule type" value="Genomic_DNA"/>
</dbReference>
<comment type="similarity">
    <text evidence="2 9">Belongs to the class I-like SAM-binding methyltransferase superfamily. RsmB/NOP family.</text>
</comment>
<dbReference type="InterPro" id="IPR049560">
    <property type="entry name" value="MeTrfase_RsmB-F_NOP2_cat"/>
</dbReference>
<dbReference type="AlphaFoldDB" id="A0A1Y2ERU1"/>
<dbReference type="PROSITE" id="PS51686">
    <property type="entry name" value="SAM_MT_RSMB_NOP"/>
    <property type="match status" value="1"/>
</dbReference>
<dbReference type="STRING" id="106004.A0A1Y2ERU1"/>
<feature type="binding site" evidence="9">
    <location>
        <position position="474"/>
    </location>
    <ligand>
        <name>S-adenosyl-L-methionine</name>
        <dbReference type="ChEBI" id="CHEBI:59789"/>
    </ligand>
</feature>
<dbReference type="InterPro" id="IPR011023">
    <property type="entry name" value="Nop2p"/>
</dbReference>
<feature type="region of interest" description="Disordered" evidence="10">
    <location>
        <begin position="641"/>
        <end position="721"/>
    </location>
</feature>
<dbReference type="SUPFAM" id="SSF53335">
    <property type="entry name" value="S-adenosyl-L-methionine-dependent methyltransferases"/>
    <property type="match status" value="1"/>
</dbReference>
<reference evidence="12 13" key="1">
    <citation type="submission" date="2016-07" db="EMBL/GenBank/DDBJ databases">
        <title>Pervasive Adenine N6-methylation of Active Genes in Fungi.</title>
        <authorList>
            <consortium name="DOE Joint Genome Institute"/>
            <person name="Mondo S.J."/>
            <person name="Dannebaum R.O."/>
            <person name="Kuo R.C."/>
            <person name="Labutti K."/>
            <person name="Haridas S."/>
            <person name="Kuo A."/>
            <person name="Salamov A."/>
            <person name="Ahrendt S.R."/>
            <person name="Lipzen A."/>
            <person name="Sullivan W."/>
            <person name="Andreopoulos W.B."/>
            <person name="Clum A."/>
            <person name="Lindquist E."/>
            <person name="Daum C."/>
            <person name="Ramamoorthy G.K."/>
            <person name="Gryganskyi A."/>
            <person name="Culley D."/>
            <person name="Magnuson J.K."/>
            <person name="James T.Y."/>
            <person name="O'Malley M.A."/>
            <person name="Stajich J.E."/>
            <person name="Spatafora J.W."/>
            <person name="Visel A."/>
            <person name="Grigoriev I.V."/>
        </authorList>
    </citation>
    <scope>NUCLEOTIDE SEQUENCE [LARGE SCALE GENOMIC DNA]</scope>
    <source>
        <strain evidence="12 13">62-1032</strain>
    </source>
</reference>
<dbReference type="PROSITE" id="PS01153">
    <property type="entry name" value="NOL1_NOP2_SUN"/>
    <property type="match status" value="1"/>
</dbReference>
<dbReference type="GO" id="GO:0005730">
    <property type="term" value="C:nucleolus"/>
    <property type="evidence" value="ECO:0007669"/>
    <property type="project" value="UniProtKB-SubCell"/>
</dbReference>
<keyword evidence="8" id="KW-0539">Nucleus</keyword>
<evidence type="ECO:0000256" key="6">
    <source>
        <dbReference type="ARBA" id="ARBA00022691"/>
    </source>
</evidence>
<evidence type="ECO:0000256" key="1">
    <source>
        <dbReference type="ARBA" id="ARBA00004604"/>
    </source>
</evidence>
<dbReference type="PRINTS" id="PR02008">
    <property type="entry name" value="RCMTFAMILY"/>
</dbReference>
<feature type="active site" description="Nucleophile" evidence="9">
    <location>
        <position position="548"/>
    </location>
</feature>
<protein>
    <submittedName>
        <fullName evidence="12">NOL1/NOP2/sun family-domain-containing protein</fullName>
    </submittedName>
</protein>
<evidence type="ECO:0000256" key="10">
    <source>
        <dbReference type="SAM" id="MobiDB-lite"/>
    </source>
</evidence>
<evidence type="ECO:0000256" key="3">
    <source>
        <dbReference type="ARBA" id="ARBA00022517"/>
    </source>
</evidence>
<dbReference type="InterPro" id="IPR054728">
    <property type="entry name" value="RsmB-like_ferredoxin"/>
</dbReference>
<dbReference type="GO" id="GO:0003723">
    <property type="term" value="F:RNA binding"/>
    <property type="evidence" value="ECO:0007669"/>
    <property type="project" value="UniProtKB-UniRule"/>
</dbReference>
<evidence type="ECO:0000256" key="9">
    <source>
        <dbReference type="PROSITE-ProRule" id="PRU01023"/>
    </source>
</evidence>
<dbReference type="GO" id="GO:0009383">
    <property type="term" value="F:rRNA (cytosine-C5-)-methyltransferase activity"/>
    <property type="evidence" value="ECO:0007669"/>
    <property type="project" value="TreeGrafter"/>
</dbReference>
<evidence type="ECO:0000256" key="5">
    <source>
        <dbReference type="ARBA" id="ARBA00022679"/>
    </source>
</evidence>
<dbReference type="PANTHER" id="PTHR22807">
    <property type="entry name" value="NOP2 YEAST -RELATED NOL1/NOP2/FMU SUN DOMAIN-CONTAINING"/>
    <property type="match status" value="1"/>
</dbReference>
<feature type="binding site" evidence="9">
    <location>
        <begin position="423"/>
        <end position="429"/>
    </location>
    <ligand>
        <name>S-adenosyl-L-methionine</name>
        <dbReference type="ChEBI" id="CHEBI:59789"/>
    </ligand>
</feature>
<dbReference type="FunCoup" id="A0A1Y2ERU1">
    <property type="interactions" value="195"/>
</dbReference>
<organism evidence="12 13">
    <name type="scientific">Leucosporidium creatinivorum</name>
    <dbReference type="NCBI Taxonomy" id="106004"/>
    <lineage>
        <taxon>Eukaryota</taxon>
        <taxon>Fungi</taxon>
        <taxon>Dikarya</taxon>
        <taxon>Basidiomycota</taxon>
        <taxon>Pucciniomycotina</taxon>
        <taxon>Microbotryomycetes</taxon>
        <taxon>Leucosporidiales</taxon>
        <taxon>Leucosporidium</taxon>
    </lineage>
</organism>